<gene>
    <name evidence="1" type="ORF">Pcinc_020939</name>
</gene>
<dbReference type="Proteomes" id="UP001286313">
    <property type="component" value="Unassembled WGS sequence"/>
</dbReference>
<name>A0AAE1KID1_PETCI</name>
<comment type="caution">
    <text evidence="1">The sequence shown here is derived from an EMBL/GenBank/DDBJ whole genome shotgun (WGS) entry which is preliminary data.</text>
</comment>
<evidence type="ECO:0000313" key="2">
    <source>
        <dbReference type="Proteomes" id="UP001286313"/>
    </source>
</evidence>
<reference evidence="1" key="1">
    <citation type="submission" date="2023-10" db="EMBL/GenBank/DDBJ databases">
        <title>Genome assemblies of two species of porcelain crab, Petrolisthes cinctipes and Petrolisthes manimaculis (Anomura: Porcellanidae).</title>
        <authorList>
            <person name="Angst P."/>
        </authorList>
    </citation>
    <scope>NUCLEOTIDE SEQUENCE</scope>
    <source>
        <strain evidence="1">PB745_01</strain>
        <tissue evidence="1">Gill</tissue>
    </source>
</reference>
<keyword evidence="2" id="KW-1185">Reference proteome</keyword>
<evidence type="ECO:0000313" key="1">
    <source>
        <dbReference type="EMBL" id="KAK3874104.1"/>
    </source>
</evidence>
<accession>A0AAE1KID1</accession>
<protein>
    <submittedName>
        <fullName evidence="1">Uncharacterized protein</fullName>
    </submittedName>
</protein>
<organism evidence="1 2">
    <name type="scientific">Petrolisthes cinctipes</name>
    <name type="common">Flat porcelain crab</name>
    <dbReference type="NCBI Taxonomy" id="88211"/>
    <lineage>
        <taxon>Eukaryota</taxon>
        <taxon>Metazoa</taxon>
        <taxon>Ecdysozoa</taxon>
        <taxon>Arthropoda</taxon>
        <taxon>Crustacea</taxon>
        <taxon>Multicrustacea</taxon>
        <taxon>Malacostraca</taxon>
        <taxon>Eumalacostraca</taxon>
        <taxon>Eucarida</taxon>
        <taxon>Decapoda</taxon>
        <taxon>Pleocyemata</taxon>
        <taxon>Anomura</taxon>
        <taxon>Galatheoidea</taxon>
        <taxon>Porcellanidae</taxon>
        <taxon>Petrolisthes</taxon>
    </lineage>
</organism>
<sequence>MVTICPETESTKLSDNLVTKILNITTWVGAGNMEKIPYIWTTAHSNHIKQGLEDTHLSNQSVCYVLMLNTLNTNIESCQYFHTVMQLPQTSPRLNKLMRRIHQPQLVIQVILQYHHHNNSDRDGHKVMV</sequence>
<dbReference type="EMBL" id="JAWQEG010002137">
    <property type="protein sequence ID" value="KAK3874104.1"/>
    <property type="molecule type" value="Genomic_DNA"/>
</dbReference>
<dbReference type="AlphaFoldDB" id="A0AAE1KID1"/>
<proteinExistence type="predicted"/>